<organism evidence="4 5">
    <name type="scientific">Tetragenococcus halophilus subsp. halophilus</name>
    <dbReference type="NCBI Taxonomy" id="1513897"/>
    <lineage>
        <taxon>Bacteria</taxon>
        <taxon>Bacillati</taxon>
        <taxon>Bacillota</taxon>
        <taxon>Bacilli</taxon>
        <taxon>Lactobacillales</taxon>
        <taxon>Enterococcaceae</taxon>
        <taxon>Tetragenococcus</taxon>
    </lineage>
</organism>
<proteinExistence type="predicted"/>
<name>A0A2H6CQU7_TETHA</name>
<dbReference type="InterPro" id="IPR036452">
    <property type="entry name" value="Ribo_hydro-like"/>
</dbReference>
<reference evidence="4 5" key="1">
    <citation type="submission" date="2016-05" db="EMBL/GenBank/DDBJ databases">
        <title>Whole genome sequencing of Tetragenococcus halophilus subsp. halophilus NISL 7118.</title>
        <authorList>
            <person name="Shiwa Y."/>
            <person name="Nishimura I."/>
            <person name="Yoshikawa H."/>
            <person name="Koyama Y."/>
            <person name="Oguma T."/>
        </authorList>
    </citation>
    <scope>NUCLEOTIDE SEQUENCE [LARGE SCALE GENOMIC DNA]</scope>
    <source>
        <strain evidence="4 5">NISL 7118</strain>
    </source>
</reference>
<dbReference type="RefSeq" id="WP_103103266.1">
    <property type="nucleotide sequence ID" value="NZ_BDEC01000006.1"/>
</dbReference>
<dbReference type="Gene3D" id="3.90.245.10">
    <property type="entry name" value="Ribonucleoside hydrolase-like"/>
    <property type="match status" value="1"/>
</dbReference>
<dbReference type="PANTHER" id="PTHR12304">
    <property type="entry name" value="INOSINE-URIDINE PREFERRING NUCLEOSIDE HYDROLASE"/>
    <property type="match status" value="1"/>
</dbReference>
<dbReference type="InterPro" id="IPR023186">
    <property type="entry name" value="IUNH"/>
</dbReference>
<accession>A0A2H6CQU7</accession>
<keyword evidence="2" id="KW-0326">Glycosidase</keyword>
<keyword evidence="5" id="KW-1185">Reference proteome</keyword>
<evidence type="ECO:0000313" key="4">
    <source>
        <dbReference type="EMBL" id="GBD67362.1"/>
    </source>
</evidence>
<evidence type="ECO:0000256" key="1">
    <source>
        <dbReference type="ARBA" id="ARBA00022801"/>
    </source>
</evidence>
<sequence length="308" mass="33610">MVNMKKNVIISTDPGIDDAAALALAIFSEELDVQLICPLFGNVSVQNTVANTEKLLTFFNKNIKIVAGSQQPLIRETIEASNVHGKTGMEGFNFPKTTQSVDSSLTAVEAMHQVVSKNNTNTTLVGIGPLTDIALFTHLYPQDLAKVEEIVVMGGTLDRGNFGVLSEFNFASDPEATKMVFNSGVKIRVAPMQVGRQAKVMPETSEKIKNSNKTGDMFYQLFSRYRGGSFVSGLNMYDALAIALILKPEIFEEVTTRVEIETNGMLTAGASLIDLKNYLKLPNNADVAVAVDSKQFEEWFVTALEKAI</sequence>
<dbReference type="GO" id="GO:0008477">
    <property type="term" value="F:purine nucleosidase activity"/>
    <property type="evidence" value="ECO:0007669"/>
    <property type="project" value="TreeGrafter"/>
</dbReference>
<keyword evidence="1" id="KW-0378">Hydrolase</keyword>
<dbReference type="EMBL" id="BDEC01000006">
    <property type="protein sequence ID" value="GBD67362.1"/>
    <property type="molecule type" value="Genomic_DNA"/>
</dbReference>
<dbReference type="InterPro" id="IPR001910">
    <property type="entry name" value="Inosine/uridine_hydrolase_dom"/>
</dbReference>
<evidence type="ECO:0000313" key="5">
    <source>
        <dbReference type="Proteomes" id="UP000236214"/>
    </source>
</evidence>
<protein>
    <recommendedName>
        <fullName evidence="3">Inosine/uridine-preferring nucleoside hydrolase domain-containing protein</fullName>
    </recommendedName>
</protein>
<dbReference type="AlphaFoldDB" id="A0A2H6CQU7"/>
<dbReference type="PANTHER" id="PTHR12304:SF15">
    <property type="entry name" value="NON-SPECIFIC RIBONUCLEOSIDE HYDROLASE RIHC"/>
    <property type="match status" value="1"/>
</dbReference>
<dbReference type="Proteomes" id="UP000236214">
    <property type="component" value="Unassembled WGS sequence"/>
</dbReference>
<evidence type="ECO:0000256" key="2">
    <source>
        <dbReference type="ARBA" id="ARBA00023295"/>
    </source>
</evidence>
<dbReference type="GO" id="GO:0005829">
    <property type="term" value="C:cytosol"/>
    <property type="evidence" value="ECO:0007669"/>
    <property type="project" value="TreeGrafter"/>
</dbReference>
<comment type="caution">
    <text evidence="4">The sequence shown here is derived from an EMBL/GenBank/DDBJ whole genome shotgun (WGS) entry which is preliminary data.</text>
</comment>
<dbReference type="SUPFAM" id="SSF53590">
    <property type="entry name" value="Nucleoside hydrolase"/>
    <property type="match status" value="1"/>
</dbReference>
<dbReference type="GO" id="GO:0006152">
    <property type="term" value="P:purine nucleoside catabolic process"/>
    <property type="evidence" value="ECO:0007669"/>
    <property type="project" value="TreeGrafter"/>
</dbReference>
<gene>
    <name evidence="4" type="ORF">TEHN7118_0168</name>
</gene>
<dbReference type="Pfam" id="PF01156">
    <property type="entry name" value="IU_nuc_hydro"/>
    <property type="match status" value="1"/>
</dbReference>
<evidence type="ECO:0000259" key="3">
    <source>
        <dbReference type="Pfam" id="PF01156"/>
    </source>
</evidence>
<dbReference type="CDD" id="cd02651">
    <property type="entry name" value="nuc_hydro_IU_UC_XIUA"/>
    <property type="match status" value="1"/>
</dbReference>
<feature type="domain" description="Inosine/uridine-preferring nucleoside hydrolase" evidence="3">
    <location>
        <begin position="8"/>
        <end position="297"/>
    </location>
</feature>